<accession>A0AAD6JWI7</accession>
<reference evidence="1 2" key="1">
    <citation type="journal article" date="2023" name="Int. J. Mol. Sci.">
        <title>De Novo Assembly and Annotation of 11 Diverse Shrub Willow (Salix) Genomes Reveals Novel Gene Organization in Sex-Linked Regions.</title>
        <authorList>
            <person name="Hyden B."/>
            <person name="Feng K."/>
            <person name="Yates T.B."/>
            <person name="Jawdy S."/>
            <person name="Cereghino C."/>
            <person name="Smart L.B."/>
            <person name="Muchero W."/>
        </authorList>
    </citation>
    <scope>NUCLEOTIDE SEQUENCE [LARGE SCALE GENOMIC DNA]</scope>
    <source>
        <tissue evidence="1">Shoot tip</tissue>
    </source>
</reference>
<organism evidence="1 2">
    <name type="scientific">Salix udensis</name>
    <dbReference type="NCBI Taxonomy" id="889485"/>
    <lineage>
        <taxon>Eukaryota</taxon>
        <taxon>Viridiplantae</taxon>
        <taxon>Streptophyta</taxon>
        <taxon>Embryophyta</taxon>
        <taxon>Tracheophyta</taxon>
        <taxon>Spermatophyta</taxon>
        <taxon>Magnoliopsida</taxon>
        <taxon>eudicotyledons</taxon>
        <taxon>Gunneridae</taxon>
        <taxon>Pentapetalae</taxon>
        <taxon>rosids</taxon>
        <taxon>fabids</taxon>
        <taxon>Malpighiales</taxon>
        <taxon>Salicaceae</taxon>
        <taxon>Saliceae</taxon>
        <taxon>Salix</taxon>
    </lineage>
</organism>
<gene>
    <name evidence="1" type="ORF">OIU84_005635</name>
</gene>
<protein>
    <submittedName>
        <fullName evidence="1">Uncharacterized protein</fullName>
    </submittedName>
</protein>
<comment type="caution">
    <text evidence="1">The sequence shown here is derived from an EMBL/GenBank/DDBJ whole genome shotgun (WGS) entry which is preliminary data.</text>
</comment>
<dbReference type="EMBL" id="JAPFFJ010000013">
    <property type="protein sequence ID" value="KAJ6412626.1"/>
    <property type="molecule type" value="Genomic_DNA"/>
</dbReference>
<dbReference type="AlphaFoldDB" id="A0AAD6JWI7"/>
<evidence type="ECO:0000313" key="1">
    <source>
        <dbReference type="EMBL" id="KAJ6412626.1"/>
    </source>
</evidence>
<keyword evidence="2" id="KW-1185">Reference proteome</keyword>
<dbReference type="Proteomes" id="UP001162972">
    <property type="component" value="Chromosome 5"/>
</dbReference>
<sequence>MHLVTFLQFFEMQHYLENLRKLKGKVKKEGEPDGIVTRGPGIVWNKQLLI</sequence>
<name>A0AAD6JWI7_9ROSI</name>
<proteinExistence type="predicted"/>
<evidence type="ECO:0000313" key="2">
    <source>
        <dbReference type="Proteomes" id="UP001162972"/>
    </source>
</evidence>